<keyword evidence="3" id="KW-1003">Cell membrane</keyword>
<dbReference type="EMBL" id="VBAO01000189">
    <property type="protein sequence ID" value="TMI80980.1"/>
    <property type="molecule type" value="Genomic_DNA"/>
</dbReference>
<evidence type="ECO:0000259" key="8">
    <source>
        <dbReference type="PROSITE" id="PS50928"/>
    </source>
</evidence>
<evidence type="ECO:0000256" key="5">
    <source>
        <dbReference type="ARBA" id="ARBA00022989"/>
    </source>
</evidence>
<accession>A0A537JBV5</accession>
<name>A0A537JBV5_9BACT</name>
<evidence type="ECO:0000313" key="10">
    <source>
        <dbReference type="Proteomes" id="UP000320048"/>
    </source>
</evidence>
<dbReference type="SUPFAM" id="SSF161098">
    <property type="entry name" value="MetI-like"/>
    <property type="match status" value="1"/>
</dbReference>
<organism evidence="9 10">
    <name type="scientific">Candidatus Segetimicrobium genomatis</name>
    <dbReference type="NCBI Taxonomy" id="2569760"/>
    <lineage>
        <taxon>Bacteria</taxon>
        <taxon>Bacillati</taxon>
        <taxon>Candidatus Sysuimicrobiota</taxon>
        <taxon>Candidatus Sysuimicrobiia</taxon>
        <taxon>Candidatus Sysuimicrobiales</taxon>
        <taxon>Candidatus Segetimicrobiaceae</taxon>
        <taxon>Candidatus Segetimicrobium</taxon>
    </lineage>
</organism>
<evidence type="ECO:0000256" key="7">
    <source>
        <dbReference type="RuleBase" id="RU363032"/>
    </source>
</evidence>
<feature type="transmembrane region" description="Helical" evidence="7">
    <location>
        <begin position="28"/>
        <end position="50"/>
    </location>
</feature>
<feature type="transmembrane region" description="Helical" evidence="7">
    <location>
        <begin position="275"/>
        <end position="306"/>
    </location>
</feature>
<gene>
    <name evidence="9" type="ORF">E6H04_07610</name>
</gene>
<keyword evidence="4 7" id="KW-0812">Transmembrane</keyword>
<comment type="subcellular location">
    <subcellularLocation>
        <location evidence="1 7">Cell membrane</location>
        <topology evidence="1 7">Multi-pass membrane protein</topology>
    </subcellularLocation>
</comment>
<dbReference type="InterPro" id="IPR000515">
    <property type="entry name" value="MetI-like"/>
</dbReference>
<feature type="transmembrane region" description="Helical" evidence="7">
    <location>
        <begin position="125"/>
        <end position="145"/>
    </location>
</feature>
<dbReference type="PANTHER" id="PTHR43005:SF1">
    <property type="entry name" value="SPERMIDINE_PUTRESCINE TRANSPORT SYSTEM PERMEASE PROTEIN"/>
    <property type="match status" value="1"/>
</dbReference>
<evidence type="ECO:0000256" key="2">
    <source>
        <dbReference type="ARBA" id="ARBA00022448"/>
    </source>
</evidence>
<reference evidence="9 10" key="1">
    <citation type="journal article" date="2019" name="Nat. Microbiol.">
        <title>Mediterranean grassland soil C-N compound turnover is dependent on rainfall and depth, and is mediated by genomically divergent microorganisms.</title>
        <authorList>
            <person name="Diamond S."/>
            <person name="Andeer P.F."/>
            <person name="Li Z."/>
            <person name="Crits-Christoph A."/>
            <person name="Burstein D."/>
            <person name="Anantharaman K."/>
            <person name="Lane K.R."/>
            <person name="Thomas B.C."/>
            <person name="Pan C."/>
            <person name="Northen T.R."/>
            <person name="Banfield J.F."/>
        </authorList>
    </citation>
    <scope>NUCLEOTIDE SEQUENCE [LARGE SCALE GENOMIC DNA]</scope>
    <source>
        <strain evidence="9">NP_7</strain>
    </source>
</reference>
<evidence type="ECO:0000313" key="9">
    <source>
        <dbReference type="EMBL" id="TMI80980.1"/>
    </source>
</evidence>
<evidence type="ECO:0000256" key="6">
    <source>
        <dbReference type="ARBA" id="ARBA00023136"/>
    </source>
</evidence>
<evidence type="ECO:0000256" key="3">
    <source>
        <dbReference type="ARBA" id="ARBA00022475"/>
    </source>
</evidence>
<comment type="similarity">
    <text evidence="7">Belongs to the binding-protein-dependent transport system permease family.</text>
</comment>
<dbReference type="Gene3D" id="1.10.3720.10">
    <property type="entry name" value="MetI-like"/>
    <property type="match status" value="1"/>
</dbReference>
<dbReference type="GO" id="GO:0055085">
    <property type="term" value="P:transmembrane transport"/>
    <property type="evidence" value="ECO:0007669"/>
    <property type="project" value="InterPro"/>
</dbReference>
<dbReference type="Proteomes" id="UP000320048">
    <property type="component" value="Unassembled WGS sequence"/>
</dbReference>
<dbReference type="PANTHER" id="PTHR43005">
    <property type="entry name" value="BLR7065 PROTEIN"/>
    <property type="match status" value="1"/>
</dbReference>
<feature type="transmembrane region" description="Helical" evidence="7">
    <location>
        <begin position="229"/>
        <end position="255"/>
    </location>
</feature>
<dbReference type="Pfam" id="PF00528">
    <property type="entry name" value="BPD_transp_1"/>
    <property type="match status" value="1"/>
</dbReference>
<feature type="domain" description="ABC transmembrane type-1" evidence="8">
    <location>
        <begin position="88"/>
        <end position="304"/>
    </location>
</feature>
<keyword evidence="5 7" id="KW-1133">Transmembrane helix</keyword>
<evidence type="ECO:0000256" key="4">
    <source>
        <dbReference type="ARBA" id="ARBA00022692"/>
    </source>
</evidence>
<proteinExistence type="inferred from homology"/>
<dbReference type="CDD" id="cd06261">
    <property type="entry name" value="TM_PBP2"/>
    <property type="match status" value="1"/>
</dbReference>
<keyword evidence="6 7" id="KW-0472">Membrane</keyword>
<protein>
    <submittedName>
        <fullName evidence="9">Sugar ABC transporter permease</fullName>
    </submittedName>
</protein>
<sequence length="310" mass="34093">MSAAGRPAQAADAAFRQPRIRVFEGEVLLGYLLLAPTLAVLLAFLAYPFVIGLWLSVTDSEVGAIGRFVGLGNYRFEFLHDHVFLQSFSNTFVYTAWTTVFKLVLGLVMALLLNQAFPLQRFVRAALLLPFIIPTVLSTLAWRWMFDPTFSVINWVLTRTGLAAHGMNWFGTPRAAMASMIIVNVWRGAPFYGISFLAGLQVIPVELYESARVDGATRWQQFLRITLPMLRPVLLVVLLLSTILTFADFQLPFVLTNGAPYSSSHLLATWAYAQAIQGGAVGVGAAISLVLFPVLSVVTAGVLIALQRRD</sequence>
<evidence type="ECO:0000256" key="1">
    <source>
        <dbReference type="ARBA" id="ARBA00004651"/>
    </source>
</evidence>
<dbReference type="InterPro" id="IPR035906">
    <property type="entry name" value="MetI-like_sf"/>
</dbReference>
<keyword evidence="2 7" id="KW-0813">Transport</keyword>
<dbReference type="AlphaFoldDB" id="A0A537JBV5"/>
<feature type="transmembrane region" description="Helical" evidence="7">
    <location>
        <begin position="92"/>
        <end position="113"/>
    </location>
</feature>
<feature type="transmembrane region" description="Helical" evidence="7">
    <location>
        <begin position="189"/>
        <end position="208"/>
    </location>
</feature>
<dbReference type="PROSITE" id="PS50928">
    <property type="entry name" value="ABC_TM1"/>
    <property type="match status" value="1"/>
</dbReference>
<comment type="caution">
    <text evidence="9">The sequence shown here is derived from an EMBL/GenBank/DDBJ whole genome shotgun (WGS) entry which is preliminary data.</text>
</comment>
<dbReference type="GO" id="GO:0005886">
    <property type="term" value="C:plasma membrane"/>
    <property type="evidence" value="ECO:0007669"/>
    <property type="project" value="UniProtKB-SubCell"/>
</dbReference>